<evidence type="ECO:0000313" key="3">
    <source>
        <dbReference type="WBParaSite" id="maker-uti_cns_0005684-snap-gene-0.12-mRNA-1"/>
    </source>
</evidence>
<accession>A0A1I8HE17</accession>
<feature type="region of interest" description="Disordered" evidence="1">
    <location>
        <begin position="104"/>
        <end position="177"/>
    </location>
</feature>
<dbReference type="WBParaSite" id="maker-uti_cns_0005684-snap-gene-0.12-mRNA-1">
    <property type="protein sequence ID" value="maker-uti_cns_0005684-snap-gene-0.12-mRNA-1"/>
    <property type="gene ID" value="maker-uti_cns_0005684-snap-gene-0.12"/>
</dbReference>
<dbReference type="Proteomes" id="UP000095280">
    <property type="component" value="Unplaced"/>
</dbReference>
<dbReference type="AlphaFoldDB" id="A0A1I8HE17"/>
<feature type="compositionally biased region" description="Basic and acidic residues" evidence="1">
    <location>
        <begin position="156"/>
        <end position="170"/>
    </location>
</feature>
<name>A0A1I8HE17_9PLAT</name>
<keyword evidence="2" id="KW-1185">Reference proteome</keyword>
<sequence>PVLLQCRSGGSTPLISEDGAACQPNRLLLLLRANSLWLSGPLMPLSCSAAANRTAVRALAAECWAAGGANAHLLCLSVSSDCLLEDGGRFRCRAWRLSPELSAAPSSLEPAAPKEGRPCLRRNPPVPPARDYGPEPGSEAARVNSSYSLSNVAGWHSDRTESTRATKEAESPNSQSKALRMEIAEGYQPWSEQGGI</sequence>
<evidence type="ECO:0000256" key="1">
    <source>
        <dbReference type="SAM" id="MobiDB-lite"/>
    </source>
</evidence>
<proteinExistence type="predicted"/>
<reference evidence="3" key="1">
    <citation type="submission" date="2016-11" db="UniProtKB">
        <authorList>
            <consortium name="WormBaseParasite"/>
        </authorList>
    </citation>
    <scope>IDENTIFICATION</scope>
</reference>
<evidence type="ECO:0000313" key="2">
    <source>
        <dbReference type="Proteomes" id="UP000095280"/>
    </source>
</evidence>
<organism evidence="2 3">
    <name type="scientific">Macrostomum lignano</name>
    <dbReference type="NCBI Taxonomy" id="282301"/>
    <lineage>
        <taxon>Eukaryota</taxon>
        <taxon>Metazoa</taxon>
        <taxon>Spiralia</taxon>
        <taxon>Lophotrochozoa</taxon>
        <taxon>Platyhelminthes</taxon>
        <taxon>Rhabditophora</taxon>
        <taxon>Macrostomorpha</taxon>
        <taxon>Macrostomida</taxon>
        <taxon>Macrostomidae</taxon>
        <taxon>Macrostomum</taxon>
    </lineage>
</organism>
<protein>
    <submittedName>
        <fullName evidence="3">Ig-like domain-containing protein</fullName>
    </submittedName>
</protein>